<evidence type="ECO:0000256" key="8">
    <source>
        <dbReference type="ARBA" id="ARBA00023136"/>
    </source>
</evidence>
<keyword evidence="11" id="KW-1185">Reference proteome</keyword>
<keyword evidence="5 9" id="KW-0653">Protein transport</keyword>
<evidence type="ECO:0000256" key="5">
    <source>
        <dbReference type="ARBA" id="ARBA00022927"/>
    </source>
</evidence>
<dbReference type="Proteomes" id="UP000051379">
    <property type="component" value="Unassembled WGS sequence"/>
</dbReference>
<comment type="subunit">
    <text evidence="9">Component of the Sec protein translocase complex. Heterotrimer consisting of SecY, SecE and SecG subunits. The heterotrimers can form oligomers, although 1 heterotrimer is thought to be able to translocate proteins. Interacts with the ribosome. Interacts with SecDF, and other proteins may be involved. Interacts with SecA.</text>
</comment>
<organism evidence="10 11">
    <name type="scientific">Companilactobacillus futsaii JCM 17355</name>
    <dbReference type="NCBI Taxonomy" id="1423818"/>
    <lineage>
        <taxon>Bacteria</taxon>
        <taxon>Bacillati</taxon>
        <taxon>Bacillota</taxon>
        <taxon>Bacilli</taxon>
        <taxon>Lactobacillales</taxon>
        <taxon>Lactobacillaceae</taxon>
        <taxon>Companilactobacillus</taxon>
    </lineage>
</organism>
<dbReference type="Gene3D" id="1.20.5.1030">
    <property type="entry name" value="Preprotein translocase secy subunit"/>
    <property type="match status" value="1"/>
</dbReference>
<comment type="function">
    <text evidence="9">Essential subunit of the Sec protein translocation channel SecYEG. Clamps together the 2 halves of SecY. May contact the channel plug during translocation.</text>
</comment>
<dbReference type="EMBL" id="AZDO01000024">
    <property type="protein sequence ID" value="KRK98338.1"/>
    <property type="molecule type" value="Genomic_DNA"/>
</dbReference>
<dbReference type="HAMAP" id="MF_00422">
    <property type="entry name" value="SecE"/>
    <property type="match status" value="1"/>
</dbReference>
<evidence type="ECO:0000256" key="7">
    <source>
        <dbReference type="ARBA" id="ARBA00023010"/>
    </source>
</evidence>
<comment type="caution">
    <text evidence="10">The sequence shown here is derived from an EMBL/GenBank/DDBJ whole genome shotgun (WGS) entry which is preliminary data.</text>
</comment>
<keyword evidence="3 9" id="KW-1003">Cell membrane</keyword>
<keyword evidence="2 9" id="KW-0813">Transport</keyword>
<feature type="transmembrane region" description="Helical" evidence="9">
    <location>
        <begin position="46"/>
        <end position="67"/>
    </location>
</feature>
<gene>
    <name evidence="9" type="primary">secE</name>
    <name evidence="10" type="ORF">FC88_GL001354</name>
</gene>
<evidence type="ECO:0000256" key="1">
    <source>
        <dbReference type="ARBA" id="ARBA00004370"/>
    </source>
</evidence>
<evidence type="ECO:0000313" key="11">
    <source>
        <dbReference type="Proteomes" id="UP000051379"/>
    </source>
</evidence>
<accession>A0ABR5P7V6</accession>
<dbReference type="PANTHER" id="PTHR33910:SF1">
    <property type="entry name" value="PROTEIN TRANSLOCASE SUBUNIT SECE"/>
    <property type="match status" value="1"/>
</dbReference>
<keyword evidence="8 9" id="KW-0472">Membrane</keyword>
<protein>
    <recommendedName>
        <fullName evidence="9">Protein translocase subunit SecE</fullName>
    </recommendedName>
</protein>
<evidence type="ECO:0000256" key="3">
    <source>
        <dbReference type="ARBA" id="ARBA00022475"/>
    </source>
</evidence>
<comment type="similarity">
    <text evidence="9">Belongs to the SecE/SEC61-gamma family.</text>
</comment>
<reference evidence="10 11" key="1">
    <citation type="journal article" date="2015" name="Genome Announc.">
        <title>Expanding the biotechnology potential of lactobacilli through comparative genomics of 213 strains and associated genera.</title>
        <authorList>
            <person name="Sun Z."/>
            <person name="Harris H.M."/>
            <person name="McCann A."/>
            <person name="Guo C."/>
            <person name="Argimon S."/>
            <person name="Zhang W."/>
            <person name="Yang X."/>
            <person name="Jeffery I.B."/>
            <person name="Cooney J.C."/>
            <person name="Kagawa T.F."/>
            <person name="Liu W."/>
            <person name="Song Y."/>
            <person name="Salvetti E."/>
            <person name="Wrobel A."/>
            <person name="Rasinkangas P."/>
            <person name="Parkhill J."/>
            <person name="Rea M.C."/>
            <person name="O'Sullivan O."/>
            <person name="Ritari J."/>
            <person name="Douillard F.P."/>
            <person name="Paul Ross R."/>
            <person name="Yang R."/>
            <person name="Briner A.E."/>
            <person name="Felis G.E."/>
            <person name="de Vos W.M."/>
            <person name="Barrangou R."/>
            <person name="Klaenhammer T.R."/>
            <person name="Caufield P.W."/>
            <person name="Cui Y."/>
            <person name="Zhang H."/>
            <person name="O'Toole P.W."/>
        </authorList>
    </citation>
    <scope>NUCLEOTIDE SEQUENCE [LARGE SCALE GENOMIC DNA]</scope>
    <source>
        <strain evidence="10 11">JCM 17355</strain>
    </source>
</reference>
<dbReference type="InterPro" id="IPR038379">
    <property type="entry name" value="SecE_sf"/>
</dbReference>
<proteinExistence type="inferred from homology"/>
<keyword evidence="7 9" id="KW-0811">Translocation</keyword>
<dbReference type="InterPro" id="IPR001901">
    <property type="entry name" value="Translocase_SecE/Sec61-g"/>
</dbReference>
<name>A0ABR5P7V6_9LACO</name>
<evidence type="ECO:0000256" key="6">
    <source>
        <dbReference type="ARBA" id="ARBA00022989"/>
    </source>
</evidence>
<dbReference type="NCBIfam" id="TIGR00964">
    <property type="entry name" value="secE_bact"/>
    <property type="match status" value="1"/>
</dbReference>
<dbReference type="Pfam" id="PF00584">
    <property type="entry name" value="SecE"/>
    <property type="match status" value="1"/>
</dbReference>
<evidence type="ECO:0000256" key="2">
    <source>
        <dbReference type="ARBA" id="ARBA00022448"/>
    </source>
</evidence>
<evidence type="ECO:0000313" key="10">
    <source>
        <dbReference type="EMBL" id="KRK98338.1"/>
    </source>
</evidence>
<dbReference type="InterPro" id="IPR005807">
    <property type="entry name" value="SecE_bac"/>
</dbReference>
<dbReference type="PANTHER" id="PTHR33910">
    <property type="entry name" value="PROTEIN TRANSLOCASE SUBUNIT SECE"/>
    <property type="match status" value="1"/>
</dbReference>
<evidence type="ECO:0000256" key="4">
    <source>
        <dbReference type="ARBA" id="ARBA00022692"/>
    </source>
</evidence>
<keyword evidence="4 9" id="KW-0812">Transmembrane</keyword>
<keyword evidence="6 9" id="KW-1133">Transmembrane helix</keyword>
<sequence length="77" mass="9272">MENTRYIKKQDKLEEQMKLFKFFGSVNKEMKLVVWPTFKENRRDTWTVIATSLMYAIFFAVVDWGLIKLLQTFIMGK</sequence>
<evidence type="ECO:0000256" key="9">
    <source>
        <dbReference type="HAMAP-Rule" id="MF_00422"/>
    </source>
</evidence>
<comment type="subcellular location">
    <subcellularLocation>
        <location evidence="9">Cell membrane</location>
        <topology evidence="9">Single-pass membrane protein</topology>
    </subcellularLocation>
    <subcellularLocation>
        <location evidence="1">Membrane</location>
    </subcellularLocation>
</comment>